<keyword evidence="7 13" id="KW-0658">Purine biosynthesis</keyword>
<evidence type="ECO:0000256" key="16">
    <source>
        <dbReference type="PIRSR" id="PIRSR000130-3"/>
    </source>
</evidence>
<evidence type="ECO:0000256" key="11">
    <source>
        <dbReference type="ARBA" id="ARBA00023122"/>
    </source>
</evidence>
<evidence type="ECO:0000256" key="10">
    <source>
        <dbReference type="ARBA" id="ARBA00023027"/>
    </source>
</evidence>
<feature type="active site" description="Thioimidate intermediate" evidence="13 14">
    <location>
        <position position="311"/>
    </location>
</feature>
<evidence type="ECO:0000256" key="5">
    <source>
        <dbReference type="ARBA" id="ARBA00022737"/>
    </source>
</evidence>
<dbReference type="EC" id="1.1.1.205" evidence="13 20"/>
<dbReference type="Gene3D" id="3.20.20.70">
    <property type="entry name" value="Aldolase class I"/>
    <property type="match status" value="1"/>
</dbReference>
<feature type="binding site" evidence="13">
    <location>
        <position position="477"/>
    </location>
    <ligand>
        <name>K(+)</name>
        <dbReference type="ChEBI" id="CHEBI:29103"/>
        <note>ligand shared between two tetrameric partners</note>
    </ligand>
</feature>
<dbReference type="PANTHER" id="PTHR11911">
    <property type="entry name" value="INOSINE-5-MONOPHOSPHATE DEHYDROGENASE RELATED"/>
    <property type="match status" value="1"/>
</dbReference>
<name>A0A4Q2RF73_9HYPH</name>
<dbReference type="PROSITE" id="PS51371">
    <property type="entry name" value="CBS"/>
    <property type="match status" value="2"/>
</dbReference>
<sequence length="495" mass="52408">MITARPIFPEALTFDDVLLKPGHSLVMPGQVDVRTRLTRGIDLNIPLISSAMDTVTEARLAIAMAQAGGIGVIHRNLEPEAQAEEVRKVKRYESGMVIDPITINPGATLAEALELMRRHNISGIPVVEAGPAGLPARIVGIVTNRDVRFADDPSQPVTDFMTKKVITVREGVRPDEARRLLHQHRIEKLVVVDDEDRCVGLLTVKDMEKATLHPLACKDPEGRLRVAAASSVGAKGFARSALLIEAGVDCVVVDTAHGHSQQVLDQVAELKRLSNKVAIIAGNVATAEGTKALIDAGADAIKIGIGPGSICTTRIVAGVGVPQLTAIMDAAEAAREQGVPVIADGGIKFSGDVAKAMAAGADAVMIGSLFAGTDESPGEVYLYQGRSFKAYRGMGSVGAMARGSADRYFQAEVRNELKLVPEGIEGQVPYRGPVGAILHQLTGGLRAAMGYTGAATIRDFQEKAQFVRITNAGLRESHVHDVAITRESPNYPGGV</sequence>
<dbReference type="Proteomes" id="UP000289411">
    <property type="component" value="Unassembled WGS sequence"/>
</dbReference>
<evidence type="ECO:0000313" key="22">
    <source>
        <dbReference type="EMBL" id="RYB05801.1"/>
    </source>
</evidence>
<dbReference type="GO" id="GO:0003938">
    <property type="term" value="F:IMP dehydrogenase activity"/>
    <property type="evidence" value="ECO:0007669"/>
    <property type="project" value="UniProtKB-UniRule"/>
</dbReference>
<evidence type="ECO:0000256" key="1">
    <source>
        <dbReference type="ARBA" id="ARBA00001958"/>
    </source>
</evidence>
<keyword evidence="10 13" id="KW-0520">NAD</keyword>
<dbReference type="SMART" id="SM01240">
    <property type="entry name" value="IMPDH"/>
    <property type="match status" value="1"/>
</dbReference>
<comment type="pathway">
    <text evidence="13 20">Purine metabolism; XMP biosynthesis via de novo pathway; XMP from IMP: step 1/1.</text>
</comment>
<dbReference type="PIRSF" id="PIRSF000130">
    <property type="entry name" value="IMPDH"/>
    <property type="match status" value="1"/>
</dbReference>
<comment type="catalytic activity">
    <reaction evidence="12 13 20">
        <text>IMP + NAD(+) + H2O = XMP + NADH + H(+)</text>
        <dbReference type="Rhea" id="RHEA:11708"/>
        <dbReference type="ChEBI" id="CHEBI:15377"/>
        <dbReference type="ChEBI" id="CHEBI:15378"/>
        <dbReference type="ChEBI" id="CHEBI:57464"/>
        <dbReference type="ChEBI" id="CHEBI:57540"/>
        <dbReference type="ChEBI" id="CHEBI:57945"/>
        <dbReference type="ChEBI" id="CHEBI:58053"/>
        <dbReference type="EC" id="1.1.1.205"/>
    </reaction>
</comment>
<comment type="similarity">
    <text evidence="2 13 19">Belongs to the IMPDH/GMPR family.</text>
</comment>
<dbReference type="Pfam" id="PF00478">
    <property type="entry name" value="IMPDH"/>
    <property type="match status" value="1"/>
</dbReference>
<evidence type="ECO:0000259" key="21">
    <source>
        <dbReference type="PROSITE" id="PS51371"/>
    </source>
</evidence>
<keyword evidence="6 13" id="KW-0332">GMP biosynthesis</keyword>
<gene>
    <name evidence="13 22" type="primary">guaB</name>
    <name evidence="22" type="ORF">D3272_08685</name>
</gene>
<keyword evidence="5" id="KW-0677">Repeat</keyword>
<evidence type="ECO:0000256" key="20">
    <source>
        <dbReference type="RuleBase" id="RU003928"/>
    </source>
</evidence>
<feature type="binding site" description="in other chain" evidence="13 17">
    <location>
        <position position="308"/>
    </location>
    <ligand>
        <name>K(+)</name>
        <dbReference type="ChEBI" id="CHEBI:29103"/>
        <note>ligand shared between two tetrameric partners</note>
    </ligand>
</feature>
<dbReference type="AlphaFoldDB" id="A0A4Q2RF73"/>
<dbReference type="SUPFAM" id="SSF54631">
    <property type="entry name" value="CBS-domain pair"/>
    <property type="match status" value="1"/>
</dbReference>
<organism evidence="22 23">
    <name type="scientific">Lichenibacterium ramalinae</name>
    <dbReference type="NCBI Taxonomy" id="2316527"/>
    <lineage>
        <taxon>Bacteria</taxon>
        <taxon>Pseudomonadati</taxon>
        <taxon>Pseudomonadota</taxon>
        <taxon>Alphaproteobacteria</taxon>
        <taxon>Hyphomicrobiales</taxon>
        <taxon>Lichenihabitantaceae</taxon>
        <taxon>Lichenibacterium</taxon>
    </lineage>
</organism>
<evidence type="ECO:0000256" key="18">
    <source>
        <dbReference type="PROSITE-ProRule" id="PRU00703"/>
    </source>
</evidence>
<proteinExistence type="inferred from homology"/>
<feature type="active site" description="Proton acceptor" evidence="13 14">
    <location>
        <position position="407"/>
    </location>
</feature>
<feature type="binding site" evidence="13 15">
    <location>
        <position position="309"/>
    </location>
    <ligand>
        <name>IMP</name>
        <dbReference type="ChEBI" id="CHEBI:58053"/>
    </ligand>
</feature>
<dbReference type="EMBL" id="QYBC01000006">
    <property type="protein sequence ID" value="RYB05801.1"/>
    <property type="molecule type" value="Genomic_DNA"/>
</dbReference>
<keyword evidence="4 13" id="KW-0479">Metal-binding</keyword>
<dbReference type="UniPathway" id="UPA00601">
    <property type="reaction ID" value="UER00295"/>
</dbReference>
<evidence type="ECO:0000256" key="2">
    <source>
        <dbReference type="ARBA" id="ARBA00005502"/>
    </source>
</evidence>
<feature type="domain" description="CBS" evidence="21">
    <location>
        <begin position="161"/>
        <end position="217"/>
    </location>
</feature>
<dbReference type="InterPro" id="IPR015875">
    <property type="entry name" value="IMP_DH/GMP_Rdtase_CS"/>
</dbReference>
<feature type="binding site" evidence="13 15">
    <location>
        <position position="422"/>
    </location>
    <ligand>
        <name>IMP</name>
        <dbReference type="ChEBI" id="CHEBI:58053"/>
    </ligand>
</feature>
<dbReference type="RefSeq" id="WP_129218767.1">
    <property type="nucleotide sequence ID" value="NZ_QYBC01000006.1"/>
</dbReference>
<comment type="subunit">
    <text evidence="3 13">Homotetramer.</text>
</comment>
<evidence type="ECO:0000256" key="7">
    <source>
        <dbReference type="ARBA" id="ARBA00022755"/>
    </source>
</evidence>
<dbReference type="InterPro" id="IPR005990">
    <property type="entry name" value="IMP_DH"/>
</dbReference>
<feature type="binding site" evidence="13 15">
    <location>
        <begin position="367"/>
        <end position="368"/>
    </location>
    <ligand>
        <name>IMP</name>
        <dbReference type="ChEBI" id="CHEBI:58053"/>
    </ligand>
</feature>
<evidence type="ECO:0000256" key="15">
    <source>
        <dbReference type="PIRSR" id="PIRSR000130-2"/>
    </source>
</evidence>
<evidence type="ECO:0000256" key="3">
    <source>
        <dbReference type="ARBA" id="ARBA00011881"/>
    </source>
</evidence>
<evidence type="ECO:0000256" key="14">
    <source>
        <dbReference type="PIRSR" id="PIRSR000130-1"/>
    </source>
</evidence>
<keyword evidence="9 13" id="KW-0560">Oxidoreductase</keyword>
<feature type="binding site" evidence="13">
    <location>
        <position position="476"/>
    </location>
    <ligand>
        <name>K(+)</name>
        <dbReference type="ChEBI" id="CHEBI:29103"/>
        <note>ligand shared between two tetrameric partners</note>
    </ligand>
</feature>
<feature type="binding site" evidence="13">
    <location>
        <position position="478"/>
    </location>
    <ligand>
        <name>K(+)</name>
        <dbReference type="ChEBI" id="CHEBI:29103"/>
        <note>ligand shared between two tetrameric partners</note>
    </ligand>
</feature>
<dbReference type="InterPro" id="IPR013785">
    <property type="entry name" value="Aldolase_TIM"/>
</dbReference>
<dbReference type="SMART" id="SM00116">
    <property type="entry name" value="CBS"/>
    <property type="match status" value="2"/>
</dbReference>
<dbReference type="FunFam" id="3.20.20.70:FF:000003">
    <property type="entry name" value="GMP reductase"/>
    <property type="match status" value="1"/>
</dbReference>
<dbReference type="InterPro" id="IPR000644">
    <property type="entry name" value="CBS_dom"/>
</dbReference>
<evidence type="ECO:0000256" key="8">
    <source>
        <dbReference type="ARBA" id="ARBA00022958"/>
    </source>
</evidence>
<evidence type="ECO:0000256" key="12">
    <source>
        <dbReference type="ARBA" id="ARBA00048028"/>
    </source>
</evidence>
<comment type="caution">
    <text evidence="13">Lacks conserved residue(s) required for the propagation of feature annotation.</text>
</comment>
<evidence type="ECO:0000256" key="13">
    <source>
        <dbReference type="HAMAP-Rule" id="MF_01964"/>
    </source>
</evidence>
<dbReference type="GO" id="GO:0006183">
    <property type="term" value="P:GTP biosynthetic process"/>
    <property type="evidence" value="ECO:0007669"/>
    <property type="project" value="TreeGrafter"/>
</dbReference>
<dbReference type="CDD" id="cd00381">
    <property type="entry name" value="IMPDH"/>
    <property type="match status" value="1"/>
</dbReference>
<reference evidence="22 23" key="1">
    <citation type="submission" date="2018-09" db="EMBL/GenBank/DDBJ databases">
        <authorList>
            <person name="Grouzdev D.S."/>
            <person name="Krutkina M.S."/>
        </authorList>
    </citation>
    <scope>NUCLEOTIDE SEQUENCE [LARGE SCALE GENOMIC DNA]</scope>
    <source>
        <strain evidence="22 23">RmlP001</strain>
    </source>
</reference>
<keyword evidence="23" id="KW-1185">Reference proteome</keyword>
<feature type="binding site" evidence="13 15">
    <location>
        <begin position="391"/>
        <end position="395"/>
    </location>
    <ligand>
        <name>IMP</name>
        <dbReference type="ChEBI" id="CHEBI:58053"/>
    </ligand>
</feature>
<comment type="caution">
    <text evidence="22">The sequence shown here is derived from an EMBL/GenBank/DDBJ whole genome shotgun (WGS) entry which is preliminary data.</text>
</comment>
<feature type="binding site" evidence="13 16">
    <location>
        <begin position="304"/>
        <end position="306"/>
    </location>
    <ligand>
        <name>NAD(+)</name>
        <dbReference type="ChEBI" id="CHEBI:57540"/>
    </ligand>
</feature>
<accession>A0A4Q2RF73</accession>
<dbReference type="Pfam" id="PF00571">
    <property type="entry name" value="CBS"/>
    <property type="match status" value="2"/>
</dbReference>
<keyword evidence="11 18" id="KW-0129">CBS domain</keyword>
<evidence type="ECO:0000256" key="4">
    <source>
        <dbReference type="ARBA" id="ARBA00022723"/>
    </source>
</evidence>
<feature type="binding site" description="in other chain" evidence="13 17">
    <location>
        <position position="306"/>
    </location>
    <ligand>
        <name>K(+)</name>
        <dbReference type="ChEBI" id="CHEBI:29103"/>
        <note>ligand shared between two tetrameric partners</note>
    </ligand>
</feature>
<evidence type="ECO:0000256" key="6">
    <source>
        <dbReference type="ARBA" id="ARBA00022749"/>
    </source>
</evidence>
<dbReference type="InterPro" id="IPR046342">
    <property type="entry name" value="CBS_dom_sf"/>
</dbReference>
<dbReference type="NCBIfam" id="TIGR01302">
    <property type="entry name" value="IMP_dehydrog"/>
    <property type="match status" value="1"/>
</dbReference>
<comment type="cofactor">
    <cofactor evidence="1 13">
        <name>K(+)</name>
        <dbReference type="ChEBI" id="CHEBI:29103"/>
    </cofactor>
</comment>
<dbReference type="SUPFAM" id="SSF51412">
    <property type="entry name" value="Inosine monophosphate dehydrogenase (IMPDH)"/>
    <property type="match status" value="1"/>
</dbReference>
<dbReference type="CDD" id="cd04601">
    <property type="entry name" value="CBS_pair_IMPDH"/>
    <property type="match status" value="1"/>
</dbReference>
<feature type="binding site" evidence="13">
    <location>
        <position position="254"/>
    </location>
    <ligand>
        <name>NAD(+)</name>
        <dbReference type="ChEBI" id="CHEBI:57540"/>
    </ligand>
</feature>
<comment type="function">
    <text evidence="13">Catalyzes the conversion of inosine 5'-phosphate (IMP) to xanthosine 5'-phosphate (XMP), the first committed and rate-limiting step in the de novo synthesis of guanine nucleotides, and therefore plays an important role in the regulation of cell growth.</text>
</comment>
<reference evidence="22 23" key="2">
    <citation type="submission" date="2019-02" db="EMBL/GenBank/DDBJ databases">
        <title>'Lichenibacterium ramalinii' gen. nov. sp. nov., 'Lichenibacterium minor' gen. nov. sp. nov.</title>
        <authorList>
            <person name="Pankratov T."/>
        </authorList>
    </citation>
    <scope>NUCLEOTIDE SEQUENCE [LARGE SCALE GENOMIC DNA]</scope>
    <source>
        <strain evidence="22 23">RmlP001</strain>
    </source>
</reference>
<protein>
    <recommendedName>
        <fullName evidence="13 20">Inosine-5'-monophosphate dehydrogenase</fullName>
        <shortName evidence="13">IMP dehydrogenase</shortName>
        <shortName evidence="13">IMPD</shortName>
        <shortName evidence="13">IMPDH</shortName>
        <ecNumber evidence="13 20">1.1.1.205</ecNumber>
    </recommendedName>
</protein>
<dbReference type="InterPro" id="IPR001093">
    <property type="entry name" value="IMP_DH_GMPRt"/>
</dbReference>
<evidence type="ECO:0000256" key="17">
    <source>
        <dbReference type="PIRSR" id="PIRSR000130-4"/>
    </source>
</evidence>
<evidence type="ECO:0000256" key="19">
    <source>
        <dbReference type="RuleBase" id="RU003927"/>
    </source>
</evidence>
<dbReference type="GO" id="GO:0000166">
    <property type="term" value="F:nucleotide binding"/>
    <property type="evidence" value="ECO:0007669"/>
    <property type="project" value="UniProtKB-UniRule"/>
</dbReference>
<evidence type="ECO:0000313" key="23">
    <source>
        <dbReference type="Proteomes" id="UP000289411"/>
    </source>
</evidence>
<evidence type="ECO:0000256" key="9">
    <source>
        <dbReference type="ARBA" id="ARBA00023002"/>
    </source>
</evidence>
<dbReference type="GO" id="GO:0046872">
    <property type="term" value="F:metal ion binding"/>
    <property type="evidence" value="ECO:0007669"/>
    <property type="project" value="UniProtKB-UniRule"/>
</dbReference>
<comment type="activity regulation">
    <text evidence="13">Mycophenolic acid (MPA) is a non-competitive inhibitor that prevents formation of the closed enzyme conformation by binding to the same site as the amobile flap. In contrast, mizoribine monophosphate (MZP) is a competitive inhibitor that induces the closed conformation. MPA is a potent inhibitor of mammalian IMPDHs but a poor inhibitor of the bacterial enzymes. MZP is a more potent inhibitor of bacterial IMPDH.</text>
</comment>
<feature type="binding site" evidence="16">
    <location>
        <begin position="254"/>
        <end position="256"/>
    </location>
    <ligand>
        <name>NAD(+)</name>
        <dbReference type="ChEBI" id="CHEBI:57540"/>
    </ligand>
</feature>
<dbReference type="PANTHER" id="PTHR11911:SF111">
    <property type="entry name" value="INOSINE-5'-MONOPHOSPHATE DEHYDROGENASE"/>
    <property type="match status" value="1"/>
</dbReference>
<dbReference type="HAMAP" id="MF_01964">
    <property type="entry name" value="IMPDH"/>
    <property type="match status" value="1"/>
</dbReference>
<feature type="domain" description="CBS" evidence="21">
    <location>
        <begin position="96"/>
        <end position="160"/>
    </location>
</feature>
<dbReference type="GO" id="GO:0006177">
    <property type="term" value="P:GMP biosynthetic process"/>
    <property type="evidence" value="ECO:0007669"/>
    <property type="project" value="UniProtKB-UniRule"/>
</dbReference>
<feature type="binding site" evidence="13 15">
    <location>
        <begin position="344"/>
        <end position="346"/>
    </location>
    <ligand>
        <name>IMP</name>
        <dbReference type="ChEBI" id="CHEBI:58053"/>
    </ligand>
</feature>
<dbReference type="OrthoDB" id="9805398at2"/>
<keyword evidence="8 13" id="KW-0630">Potassium</keyword>
<dbReference type="PROSITE" id="PS00487">
    <property type="entry name" value="IMP_DH_GMP_RED"/>
    <property type="match status" value="1"/>
</dbReference>
<feature type="binding site" description="in other chain" evidence="13 17">
    <location>
        <position position="311"/>
    </location>
    <ligand>
        <name>K(+)</name>
        <dbReference type="ChEBI" id="CHEBI:29103"/>
        <note>ligand shared between two tetrameric partners</note>
    </ligand>
</feature>